<evidence type="ECO:0000313" key="1">
    <source>
        <dbReference type="EMBL" id="EMN89815.1"/>
    </source>
</evidence>
<proteinExistence type="predicted"/>
<dbReference type="AlphaFoldDB" id="M6Q9E9"/>
<reference evidence="1 2" key="1">
    <citation type="submission" date="2013-01" db="EMBL/GenBank/DDBJ databases">
        <authorList>
            <person name="Harkins D.M."/>
            <person name="Durkin A.S."/>
            <person name="Brinkac L.M."/>
            <person name="Haft D.H."/>
            <person name="Selengut J.D."/>
            <person name="Sanka R."/>
            <person name="DePew J."/>
            <person name="Purushe J."/>
            <person name="Chanthongthip A."/>
            <person name="Lattana O."/>
            <person name="Phetsouvanh R."/>
            <person name="Newton P.N."/>
            <person name="Vinetz J.M."/>
            <person name="Sutton G.G."/>
            <person name="Nierman W.C."/>
            <person name="Fouts D.E."/>
        </authorList>
    </citation>
    <scope>NUCLEOTIDE SEQUENCE [LARGE SCALE GENOMIC DNA]</scope>
    <source>
        <strain evidence="1 2">UI 13098</strain>
    </source>
</reference>
<dbReference type="Proteomes" id="UP000012118">
    <property type="component" value="Unassembled WGS sequence"/>
</dbReference>
<organism evidence="1 2">
    <name type="scientific">Leptospira weilii str. UI 13098</name>
    <dbReference type="NCBI Taxonomy" id="1088542"/>
    <lineage>
        <taxon>Bacteria</taxon>
        <taxon>Pseudomonadati</taxon>
        <taxon>Spirochaetota</taxon>
        <taxon>Spirochaetia</taxon>
        <taxon>Leptospirales</taxon>
        <taxon>Leptospiraceae</taxon>
        <taxon>Leptospira</taxon>
    </lineage>
</organism>
<evidence type="ECO:0000313" key="2">
    <source>
        <dbReference type="Proteomes" id="UP000012118"/>
    </source>
</evidence>
<gene>
    <name evidence="1" type="ORF">LEP1GSC108_2504</name>
</gene>
<dbReference type="EMBL" id="AHNU02000049">
    <property type="protein sequence ID" value="EMN89815.1"/>
    <property type="molecule type" value="Genomic_DNA"/>
</dbReference>
<name>M6Q9E9_9LEPT</name>
<keyword evidence="2" id="KW-1185">Reference proteome</keyword>
<protein>
    <submittedName>
        <fullName evidence="1">Uncharacterized protein</fullName>
    </submittedName>
</protein>
<accession>M6Q9E9</accession>
<comment type="caution">
    <text evidence="1">The sequence shown here is derived from an EMBL/GenBank/DDBJ whole genome shotgun (WGS) entry which is preliminary data.</text>
</comment>
<sequence length="51" mass="6337">MPIFYEIRLEVYLEHYKILFLSFKYPNEAELNFDYWNFALSRNFIFCSGPF</sequence>